<evidence type="ECO:0000313" key="2">
    <source>
        <dbReference type="Proteomes" id="UP000789860"/>
    </source>
</evidence>
<proteinExistence type="predicted"/>
<gene>
    <name evidence="1" type="ORF">SCALOS_LOCUS1175</name>
</gene>
<comment type="caution">
    <text evidence="1">The sequence shown here is derived from an EMBL/GenBank/DDBJ whole genome shotgun (WGS) entry which is preliminary data.</text>
</comment>
<evidence type="ECO:0000313" key="1">
    <source>
        <dbReference type="EMBL" id="CAG8450786.1"/>
    </source>
</evidence>
<protein>
    <submittedName>
        <fullName evidence="1">2206_t:CDS:1</fullName>
    </submittedName>
</protein>
<name>A0ACA9K3Z4_9GLOM</name>
<dbReference type="Proteomes" id="UP000789860">
    <property type="component" value="Unassembled WGS sequence"/>
</dbReference>
<dbReference type="EMBL" id="CAJVPM010000735">
    <property type="protein sequence ID" value="CAG8450786.1"/>
    <property type="molecule type" value="Genomic_DNA"/>
</dbReference>
<accession>A0ACA9K3Z4</accession>
<organism evidence="1 2">
    <name type="scientific">Scutellospora calospora</name>
    <dbReference type="NCBI Taxonomy" id="85575"/>
    <lineage>
        <taxon>Eukaryota</taxon>
        <taxon>Fungi</taxon>
        <taxon>Fungi incertae sedis</taxon>
        <taxon>Mucoromycota</taxon>
        <taxon>Glomeromycotina</taxon>
        <taxon>Glomeromycetes</taxon>
        <taxon>Diversisporales</taxon>
        <taxon>Gigasporaceae</taxon>
        <taxon>Scutellospora</taxon>
    </lineage>
</organism>
<sequence length="956" mass="106560">MLKWLELAIKEDHIREIDYKDFRDKQPIARGASSEISRAYWSSAEKTVALKALIDNPACGSGESFESFVKELKFTRHLNFCDHIIRFYGVSCDPSEQSCLNALKKPTKNRSNSPNNIGTPITPPLGQMNANIAKMSINDPNRLNANYNNNIHRQPGQPGCASNANQLNNFVQGNNQVNPQLQRSPILANNSPQKIGQNPIPANNPLQNVGQNQIPANNPPQNIGQNPMPLNIPRNIHQNPMLANNSPQNIGQNPMPANNSPQNIGQNPMPANKSPQNIGQNPIPPNIPRNVHQNPMPANNSPQNIGQNPMPANNSPQNIGQNPMPVNIPGNYPAQNFIVPNQTPVNGHGHNFAGQVNHNNFVSQNQMQVNPGQNFVDQKFQIPANHPSKNHLPNVVQNQPSHLTQQQLPVNNLDHNAINARQQFHGNNVKPNSFPPSNQNPIGQIPTQSAPVPHAINQQFIPGINQQFLGQNMRASPNNANNFRPGSGGNPQNINRQGMNPQLQQNPPVQPFTQPIPNIPSQNITPNIASNGAPNFIPNSGGQVASGFQHHQFNNQTPNIASNPSVQMQQPLNSNFSGPQDASPLSSGEKTQFQNSNGPTTPSRKSTEPLPAQDQTRPIPHKALSDSSAYLTTNIFDECPLINQCQNVMEEYENKYRNELGYEKPTKCHAGYHAGFGDTEGLRHHFNYGAKPNGFSRFLTVRDRLVIIAAKYCSRRKMIEIFKVLKEFKADFKYSNNNQKNALHCLFENISLTRDLKDHKALEKFHRYINEAIVFLVDNGCNINSTDNSNHTILSYYLCDKFRHKEYAPIILMLLKKGANPNIRVTMPQQYNAPNALFLAIKMGWPIEILDALLNSGARGDIKDDNKENILVLAAREKQPSTIDWILEKIPEASTGDSIEAAMKLSDRKDRNKLSKWKGSSGEIRRRLVQENLELKKQLRTETENIKEINYESDSD</sequence>
<keyword evidence="2" id="KW-1185">Reference proteome</keyword>
<reference evidence="1" key="1">
    <citation type="submission" date="2021-06" db="EMBL/GenBank/DDBJ databases">
        <authorList>
            <person name="Kallberg Y."/>
            <person name="Tangrot J."/>
            <person name="Rosling A."/>
        </authorList>
    </citation>
    <scope>NUCLEOTIDE SEQUENCE</scope>
    <source>
        <strain evidence="1">AU212A</strain>
    </source>
</reference>